<dbReference type="SUPFAM" id="SSF46561">
    <property type="entry name" value="Ribosomal protein L29 (L29p)"/>
    <property type="match status" value="1"/>
</dbReference>
<dbReference type="Proteomes" id="UP000444721">
    <property type="component" value="Unassembled WGS sequence"/>
</dbReference>
<feature type="region of interest" description="Disordered" evidence="7">
    <location>
        <begin position="142"/>
        <end position="162"/>
    </location>
</feature>
<evidence type="ECO:0000256" key="3">
    <source>
        <dbReference type="ARBA" id="ARBA00022980"/>
    </source>
</evidence>
<dbReference type="PANTHER" id="PTHR21183">
    <property type="entry name" value="RIBOSOMAL PROTEIN L47, MITOCHONDRIAL-RELATED"/>
    <property type="match status" value="1"/>
</dbReference>
<dbReference type="InterPro" id="IPR010729">
    <property type="entry name" value="Ribosomal_uL29_mit"/>
</dbReference>
<evidence type="ECO:0000256" key="1">
    <source>
        <dbReference type="ARBA" id="ARBA00004173"/>
    </source>
</evidence>
<dbReference type="VEuPathDB" id="AmoebaDB:NF0052230"/>
<evidence type="ECO:0000256" key="5">
    <source>
        <dbReference type="ARBA" id="ARBA00023274"/>
    </source>
</evidence>
<dbReference type="EMBL" id="VFQX01000013">
    <property type="protein sequence ID" value="KAF0981598.1"/>
    <property type="molecule type" value="Genomic_DNA"/>
</dbReference>
<dbReference type="InterPro" id="IPR038340">
    <property type="entry name" value="MRP-L47_sf"/>
</dbReference>
<dbReference type="GO" id="GO:0032543">
    <property type="term" value="P:mitochondrial translation"/>
    <property type="evidence" value="ECO:0007669"/>
    <property type="project" value="TreeGrafter"/>
</dbReference>
<keyword evidence="5" id="KW-0687">Ribonucleoprotein</keyword>
<accession>A0A6A5C767</accession>
<dbReference type="OrthoDB" id="270763at2759"/>
<proteinExistence type="inferred from homology"/>
<dbReference type="Pfam" id="PF06984">
    <property type="entry name" value="MRP-L47"/>
    <property type="match status" value="1"/>
</dbReference>
<evidence type="ECO:0000256" key="4">
    <source>
        <dbReference type="ARBA" id="ARBA00023128"/>
    </source>
</evidence>
<organism evidence="8 9">
    <name type="scientific">Naegleria fowleri</name>
    <name type="common">Brain eating amoeba</name>
    <dbReference type="NCBI Taxonomy" id="5763"/>
    <lineage>
        <taxon>Eukaryota</taxon>
        <taxon>Discoba</taxon>
        <taxon>Heterolobosea</taxon>
        <taxon>Tetramitia</taxon>
        <taxon>Eutetramitia</taxon>
        <taxon>Vahlkampfiidae</taxon>
        <taxon>Naegleria</taxon>
    </lineage>
</organism>
<evidence type="ECO:0000256" key="6">
    <source>
        <dbReference type="ARBA" id="ARBA00035289"/>
    </source>
</evidence>
<feature type="compositionally biased region" description="Low complexity" evidence="7">
    <location>
        <begin position="147"/>
        <end position="162"/>
    </location>
</feature>
<evidence type="ECO:0000313" key="9">
    <source>
        <dbReference type="Proteomes" id="UP000444721"/>
    </source>
</evidence>
<keyword evidence="3" id="KW-0689">Ribosomal protein</keyword>
<comment type="similarity">
    <text evidence="2">Belongs to the universal ribosomal protein uL29 family.</text>
</comment>
<dbReference type="AlphaFoldDB" id="A0A6A5C767"/>
<dbReference type="GeneID" id="68119470"/>
<keyword evidence="9" id="KW-1185">Reference proteome</keyword>
<dbReference type="GO" id="GO:0005762">
    <property type="term" value="C:mitochondrial large ribosomal subunit"/>
    <property type="evidence" value="ECO:0007669"/>
    <property type="project" value="TreeGrafter"/>
</dbReference>
<dbReference type="VEuPathDB" id="AmoebaDB:FDP41_012255"/>
<comment type="subcellular location">
    <subcellularLocation>
        <location evidence="1">Mitochondrion</location>
    </subcellularLocation>
</comment>
<reference evidence="8 9" key="1">
    <citation type="journal article" date="2019" name="Sci. Rep.">
        <title>Nanopore sequencing improves the draft genome of the human pathogenic amoeba Naegleria fowleri.</title>
        <authorList>
            <person name="Liechti N."/>
            <person name="Schurch N."/>
            <person name="Bruggmann R."/>
            <person name="Wittwer M."/>
        </authorList>
    </citation>
    <scope>NUCLEOTIDE SEQUENCE [LARGE SCALE GENOMIC DNA]</scope>
    <source>
        <strain evidence="8 9">ATCC 30894</strain>
    </source>
</reference>
<name>A0A6A5C767_NAEFO</name>
<keyword evidence="4" id="KW-0496">Mitochondrion</keyword>
<gene>
    <name evidence="8" type="ORF">FDP41_012255</name>
</gene>
<evidence type="ECO:0000313" key="8">
    <source>
        <dbReference type="EMBL" id="KAF0981598.1"/>
    </source>
</evidence>
<dbReference type="PANTHER" id="PTHR21183:SF18">
    <property type="entry name" value="LARGE RIBOSOMAL SUBUNIT PROTEIN UL29M"/>
    <property type="match status" value="1"/>
</dbReference>
<evidence type="ECO:0000256" key="7">
    <source>
        <dbReference type="SAM" id="MobiDB-lite"/>
    </source>
</evidence>
<dbReference type="OMA" id="LWIVLMK"/>
<dbReference type="InterPro" id="IPR036049">
    <property type="entry name" value="Ribosomal_uL29_sf"/>
</dbReference>
<sequence>MFSQIGKVFRGSTSSSVMSLMRKTQPKRGLEEFIDKTILEGKAMESCGRAWGIRELRIKSLSDLQKLWIVLMKERNMLLTARLLAKTMGGRVTHPERLVKVRTGMARIKRVIAEREREAREAAKIEFEKRKAKGYYSYPQVNPLGLQTSSESSTTQEAPSSQ</sequence>
<comment type="caution">
    <text evidence="8">The sequence shown here is derived from an EMBL/GenBank/DDBJ whole genome shotgun (WGS) entry which is preliminary data.</text>
</comment>
<evidence type="ECO:0000256" key="2">
    <source>
        <dbReference type="ARBA" id="ARBA00009254"/>
    </source>
</evidence>
<dbReference type="Gene3D" id="6.10.330.20">
    <property type="match status" value="1"/>
</dbReference>
<dbReference type="GO" id="GO:0003735">
    <property type="term" value="F:structural constituent of ribosome"/>
    <property type="evidence" value="ECO:0007669"/>
    <property type="project" value="InterPro"/>
</dbReference>
<protein>
    <recommendedName>
        <fullName evidence="6">Large ribosomal subunit protein uL29m</fullName>
    </recommendedName>
</protein>
<dbReference type="VEuPathDB" id="AmoebaDB:NfTy_039110"/>
<dbReference type="RefSeq" id="XP_044566311.1">
    <property type="nucleotide sequence ID" value="XM_044702754.1"/>
</dbReference>